<accession>A0AAE1C247</accession>
<evidence type="ECO:0000313" key="2">
    <source>
        <dbReference type="EMBL" id="KAK3675230.1"/>
    </source>
</evidence>
<feature type="compositionally biased region" description="Basic and acidic residues" evidence="1">
    <location>
        <begin position="157"/>
        <end position="181"/>
    </location>
</feature>
<gene>
    <name evidence="2" type="ORF">LTR78_004739</name>
</gene>
<keyword evidence="3" id="KW-1185">Reference proteome</keyword>
<organism evidence="2 3">
    <name type="scientific">Recurvomyces mirabilis</name>
    <dbReference type="NCBI Taxonomy" id="574656"/>
    <lineage>
        <taxon>Eukaryota</taxon>
        <taxon>Fungi</taxon>
        <taxon>Dikarya</taxon>
        <taxon>Ascomycota</taxon>
        <taxon>Pezizomycotina</taxon>
        <taxon>Dothideomycetes</taxon>
        <taxon>Dothideomycetidae</taxon>
        <taxon>Mycosphaerellales</taxon>
        <taxon>Teratosphaeriaceae</taxon>
        <taxon>Recurvomyces</taxon>
    </lineage>
</organism>
<sequence length="327" mass="35513">MSTSDSRKPQQGNNQQYRAEITARTNAGESCKQIADTLNEAGFNISAKTVSRWRIDWGLRRRSENTMEGTVRPALRVPRPERVAHHTRPSKTTKVDRHELEQLTQEGKTATQIAALLEAKGVELRAGEKTVYRLQTFWNLIPADQARTKKRSSKKKASGEPKGKANATERDAPAQDSDGRVLHYPANCSFGPQKRARAEKGPSDVGPGATADDDEMSDSDIDSDLEDETMLEADDDGYQAVSDGGQFASQMEPVVGANDVMSAELLVDLATSSLIAANRLKDLILAAQMRRSVPGSGSKALPTLEGIAVARRKVREAASVVMDLALG</sequence>
<evidence type="ECO:0000313" key="3">
    <source>
        <dbReference type="Proteomes" id="UP001274830"/>
    </source>
</evidence>
<dbReference type="AlphaFoldDB" id="A0AAE1C247"/>
<reference evidence="2" key="1">
    <citation type="submission" date="2023-07" db="EMBL/GenBank/DDBJ databases">
        <title>Black Yeasts Isolated from many extreme environments.</title>
        <authorList>
            <person name="Coleine C."/>
            <person name="Stajich J.E."/>
            <person name="Selbmann L."/>
        </authorList>
    </citation>
    <scope>NUCLEOTIDE SEQUENCE</scope>
    <source>
        <strain evidence="2">CCFEE 5485</strain>
    </source>
</reference>
<comment type="caution">
    <text evidence="2">The sequence shown here is derived from an EMBL/GenBank/DDBJ whole genome shotgun (WGS) entry which is preliminary data.</text>
</comment>
<evidence type="ECO:0000256" key="1">
    <source>
        <dbReference type="SAM" id="MobiDB-lite"/>
    </source>
</evidence>
<protein>
    <submittedName>
        <fullName evidence="2">Uncharacterized protein</fullName>
    </submittedName>
</protein>
<proteinExistence type="predicted"/>
<feature type="compositionally biased region" description="Acidic residues" evidence="1">
    <location>
        <begin position="211"/>
        <end position="221"/>
    </location>
</feature>
<feature type="region of interest" description="Disordered" evidence="1">
    <location>
        <begin position="145"/>
        <end position="221"/>
    </location>
</feature>
<dbReference type="Proteomes" id="UP001274830">
    <property type="component" value="Unassembled WGS sequence"/>
</dbReference>
<dbReference type="EMBL" id="JAUTXT010000015">
    <property type="protein sequence ID" value="KAK3675230.1"/>
    <property type="molecule type" value="Genomic_DNA"/>
</dbReference>
<name>A0AAE1C247_9PEZI</name>